<dbReference type="Gene3D" id="3.30.1490.100">
    <property type="entry name" value="DNA polymerase, Y-family, little finger domain"/>
    <property type="match status" value="1"/>
</dbReference>
<dbReference type="EC" id="2.7.7.7" evidence="4"/>
<dbReference type="InterPro" id="IPR043128">
    <property type="entry name" value="Rev_trsase/Diguanyl_cyclase"/>
</dbReference>
<dbReference type="Pfam" id="PF00817">
    <property type="entry name" value="IMS"/>
    <property type="match status" value="1"/>
</dbReference>
<dbReference type="AlphaFoldDB" id="A0A0W8EN38"/>
<dbReference type="InterPro" id="IPR017961">
    <property type="entry name" value="DNA_pol_Y-fam_little_finger"/>
</dbReference>
<dbReference type="GO" id="GO:0003684">
    <property type="term" value="F:damaged DNA binding"/>
    <property type="evidence" value="ECO:0007669"/>
    <property type="project" value="InterPro"/>
</dbReference>
<dbReference type="Gene3D" id="3.40.1170.60">
    <property type="match status" value="1"/>
</dbReference>
<dbReference type="InterPro" id="IPR001126">
    <property type="entry name" value="UmuC"/>
</dbReference>
<dbReference type="GO" id="GO:0042276">
    <property type="term" value="P:error-prone translesion synthesis"/>
    <property type="evidence" value="ECO:0007669"/>
    <property type="project" value="TreeGrafter"/>
</dbReference>
<comment type="caution">
    <text evidence="4">The sequence shown here is derived from an EMBL/GenBank/DDBJ whole genome shotgun (WGS) entry which is preliminary data.</text>
</comment>
<evidence type="ECO:0000256" key="2">
    <source>
        <dbReference type="SAM" id="MobiDB-lite"/>
    </source>
</evidence>
<dbReference type="SUPFAM" id="SSF56672">
    <property type="entry name" value="DNA/RNA polymerases"/>
    <property type="match status" value="1"/>
</dbReference>
<dbReference type="InterPro" id="IPR022880">
    <property type="entry name" value="DNApol_IV"/>
</dbReference>
<dbReference type="CDD" id="cd03586">
    <property type="entry name" value="PolY_Pol_IV_kappa"/>
    <property type="match status" value="1"/>
</dbReference>
<feature type="domain" description="UmuC" evidence="3">
    <location>
        <begin position="1"/>
        <end position="128"/>
    </location>
</feature>
<dbReference type="InterPro" id="IPR036775">
    <property type="entry name" value="DNA_pol_Y-fam_lit_finger_sf"/>
</dbReference>
<dbReference type="PROSITE" id="PS50173">
    <property type="entry name" value="UMUC"/>
    <property type="match status" value="1"/>
</dbReference>
<dbReference type="Pfam" id="PF11799">
    <property type="entry name" value="IMS_C"/>
    <property type="match status" value="1"/>
</dbReference>
<dbReference type="InterPro" id="IPR043502">
    <property type="entry name" value="DNA/RNA_pol_sf"/>
</dbReference>
<keyword evidence="4" id="KW-0548">Nucleotidyltransferase</keyword>
<dbReference type="InterPro" id="IPR024728">
    <property type="entry name" value="PolY_HhH_motif"/>
</dbReference>
<gene>
    <name evidence="4" type="ORF">ASZ90_016594</name>
</gene>
<feature type="region of interest" description="Disordered" evidence="2">
    <location>
        <begin position="176"/>
        <end position="196"/>
    </location>
</feature>
<protein>
    <submittedName>
        <fullName evidence="4">Dna polymerase iv</fullName>
        <ecNumber evidence="4">2.7.7.7</ecNumber>
    </submittedName>
</protein>
<dbReference type="Gene3D" id="3.30.70.270">
    <property type="match status" value="1"/>
</dbReference>
<dbReference type="InterPro" id="IPR050116">
    <property type="entry name" value="DNA_polymerase-Y"/>
</dbReference>
<keyword evidence="4" id="KW-0808">Transferase</keyword>
<comment type="similarity">
    <text evidence="1">Belongs to the DNA polymerase type-Y family.</text>
</comment>
<dbReference type="EMBL" id="LNQE01001748">
    <property type="protein sequence ID" value="KUG09999.1"/>
    <property type="molecule type" value="Genomic_DNA"/>
</dbReference>
<accession>A0A0W8EN38</accession>
<reference evidence="4" key="1">
    <citation type="journal article" date="2015" name="Proc. Natl. Acad. Sci. U.S.A.">
        <title>Networks of energetic and metabolic interactions define dynamics in microbial communities.</title>
        <authorList>
            <person name="Embree M."/>
            <person name="Liu J.K."/>
            <person name="Al-Bassam M.M."/>
            <person name="Zengler K."/>
        </authorList>
    </citation>
    <scope>NUCLEOTIDE SEQUENCE</scope>
</reference>
<evidence type="ECO:0000259" key="3">
    <source>
        <dbReference type="PROSITE" id="PS50173"/>
    </source>
</evidence>
<proteinExistence type="inferred from homology"/>
<dbReference type="GO" id="GO:0006281">
    <property type="term" value="P:DNA repair"/>
    <property type="evidence" value="ECO:0007669"/>
    <property type="project" value="InterPro"/>
</dbReference>
<evidence type="ECO:0000313" key="4">
    <source>
        <dbReference type="EMBL" id="KUG09999.1"/>
    </source>
</evidence>
<sequence>MPISRAYQLCPDAVFLPPDFDLYARVSSSVMEILKRHSGIFEQVSIDEAFLDLSDLGSYSAAQEVGERIKAEIISDLKITCSIGIAPGRILAKIASDSQKPNGLTVLTPGETRGFLAPLPVEKIPGIGKWAAHELHRLGITTIGDLAAADIQQLIGKFGRRAADLRALARGCDERGVQPRTSSRSVSRETTFEGDTGDPDLLLQTLDTLASDLSIWCDENRVSFRTISVKVRYQGFLTRTRAKTLATHTAGGQVIRGVARELFSGVCDGRDIRLIGIRLAGLRSGDRHQKTIDEFCGSLDP</sequence>
<dbReference type="SUPFAM" id="SSF100879">
    <property type="entry name" value="Lesion bypass DNA polymerase (Y-family), little finger domain"/>
    <property type="match status" value="1"/>
</dbReference>
<dbReference type="Gene3D" id="1.10.150.20">
    <property type="entry name" value="5' to 3' exonuclease, C-terminal subdomain"/>
    <property type="match status" value="1"/>
</dbReference>
<dbReference type="Pfam" id="PF11798">
    <property type="entry name" value="IMS_HHH"/>
    <property type="match status" value="1"/>
</dbReference>
<dbReference type="PANTHER" id="PTHR11076">
    <property type="entry name" value="DNA REPAIR POLYMERASE UMUC / TRANSFERASE FAMILY MEMBER"/>
    <property type="match status" value="1"/>
</dbReference>
<dbReference type="GO" id="GO:0003887">
    <property type="term" value="F:DNA-directed DNA polymerase activity"/>
    <property type="evidence" value="ECO:0007669"/>
    <property type="project" value="UniProtKB-EC"/>
</dbReference>
<evidence type="ECO:0000256" key="1">
    <source>
        <dbReference type="ARBA" id="ARBA00010945"/>
    </source>
</evidence>
<organism evidence="4">
    <name type="scientific">hydrocarbon metagenome</name>
    <dbReference type="NCBI Taxonomy" id="938273"/>
    <lineage>
        <taxon>unclassified sequences</taxon>
        <taxon>metagenomes</taxon>
        <taxon>ecological metagenomes</taxon>
    </lineage>
</organism>
<name>A0A0W8EN38_9ZZZZ</name>
<dbReference type="PANTHER" id="PTHR11076:SF33">
    <property type="entry name" value="DNA POLYMERASE KAPPA"/>
    <property type="match status" value="1"/>
</dbReference>